<dbReference type="PROSITE" id="PS00198">
    <property type="entry name" value="4FE4S_FER_1"/>
    <property type="match status" value="1"/>
</dbReference>
<dbReference type="Pfam" id="PF13187">
    <property type="entry name" value="Fer4_9"/>
    <property type="match status" value="1"/>
</dbReference>
<name>A0ABN2NRA5_9PSEU</name>
<evidence type="ECO:0000256" key="5">
    <source>
        <dbReference type="ARBA" id="ARBA00023014"/>
    </source>
</evidence>
<comment type="caution">
    <text evidence="9">The sequence shown here is derived from an EMBL/GenBank/DDBJ whole genome shotgun (WGS) entry which is preliminary data.</text>
</comment>
<keyword evidence="7" id="KW-0472">Membrane</keyword>
<dbReference type="SUPFAM" id="SSF46548">
    <property type="entry name" value="alpha-helical ferredoxin"/>
    <property type="match status" value="1"/>
</dbReference>
<dbReference type="Pfam" id="PF02754">
    <property type="entry name" value="CCG"/>
    <property type="match status" value="2"/>
</dbReference>
<dbReference type="InterPro" id="IPR051460">
    <property type="entry name" value="HdrC_iron-sulfur_subunit"/>
</dbReference>
<feature type="compositionally biased region" description="Low complexity" evidence="6">
    <location>
        <begin position="1258"/>
        <end position="1377"/>
    </location>
</feature>
<organism evidence="9 10">
    <name type="scientific">Pseudonocardia ailaonensis</name>
    <dbReference type="NCBI Taxonomy" id="367279"/>
    <lineage>
        <taxon>Bacteria</taxon>
        <taxon>Bacillati</taxon>
        <taxon>Actinomycetota</taxon>
        <taxon>Actinomycetes</taxon>
        <taxon>Pseudonocardiales</taxon>
        <taxon>Pseudonocardiaceae</taxon>
        <taxon>Pseudonocardia</taxon>
    </lineage>
</organism>
<feature type="compositionally biased region" description="Low complexity" evidence="6">
    <location>
        <begin position="1229"/>
        <end position="1240"/>
    </location>
</feature>
<keyword evidence="10" id="KW-1185">Reference proteome</keyword>
<evidence type="ECO:0000256" key="1">
    <source>
        <dbReference type="ARBA" id="ARBA00022485"/>
    </source>
</evidence>
<feature type="transmembrane region" description="Helical" evidence="7">
    <location>
        <begin position="219"/>
        <end position="237"/>
    </location>
</feature>
<dbReference type="InterPro" id="IPR017900">
    <property type="entry name" value="4Fe4S_Fe_S_CS"/>
</dbReference>
<keyword evidence="3" id="KW-0560">Oxidoreductase</keyword>
<evidence type="ECO:0000256" key="7">
    <source>
        <dbReference type="SAM" id="Phobius"/>
    </source>
</evidence>
<keyword evidence="5" id="KW-0411">Iron-sulfur</keyword>
<keyword evidence="7" id="KW-1133">Transmembrane helix</keyword>
<feature type="region of interest" description="Disordered" evidence="6">
    <location>
        <begin position="733"/>
        <end position="753"/>
    </location>
</feature>
<dbReference type="Proteomes" id="UP001500449">
    <property type="component" value="Unassembled WGS sequence"/>
</dbReference>
<keyword evidence="4" id="KW-0408">Iron</keyword>
<evidence type="ECO:0000313" key="9">
    <source>
        <dbReference type="EMBL" id="GAA1879494.1"/>
    </source>
</evidence>
<dbReference type="PROSITE" id="PS51379">
    <property type="entry name" value="4FE4S_FER_2"/>
    <property type="match status" value="2"/>
</dbReference>
<evidence type="ECO:0000256" key="6">
    <source>
        <dbReference type="SAM" id="MobiDB-lite"/>
    </source>
</evidence>
<accession>A0ABN2NRA5</accession>
<evidence type="ECO:0000256" key="2">
    <source>
        <dbReference type="ARBA" id="ARBA00022723"/>
    </source>
</evidence>
<feature type="transmembrane region" description="Helical" evidence="7">
    <location>
        <begin position="72"/>
        <end position="93"/>
    </location>
</feature>
<dbReference type="InterPro" id="IPR004017">
    <property type="entry name" value="Cys_rich_dom"/>
</dbReference>
<dbReference type="Gene3D" id="1.10.1060.10">
    <property type="entry name" value="Alpha-helical ferredoxin"/>
    <property type="match status" value="1"/>
</dbReference>
<proteinExistence type="predicted"/>
<feature type="domain" description="4Fe-4S ferredoxin-type" evidence="8">
    <location>
        <begin position="290"/>
        <end position="320"/>
    </location>
</feature>
<evidence type="ECO:0000259" key="8">
    <source>
        <dbReference type="PROSITE" id="PS51379"/>
    </source>
</evidence>
<dbReference type="InterPro" id="IPR009051">
    <property type="entry name" value="Helical_ferredxn"/>
</dbReference>
<dbReference type="EMBL" id="BAAAQK010000029">
    <property type="protein sequence ID" value="GAA1879494.1"/>
    <property type="molecule type" value="Genomic_DNA"/>
</dbReference>
<keyword evidence="2" id="KW-0479">Metal-binding</keyword>
<feature type="domain" description="4Fe-4S ferredoxin-type" evidence="8">
    <location>
        <begin position="383"/>
        <end position="415"/>
    </location>
</feature>
<keyword evidence="1" id="KW-0004">4Fe-4S</keyword>
<feature type="region of interest" description="Disordered" evidence="6">
    <location>
        <begin position="848"/>
        <end position="1412"/>
    </location>
</feature>
<feature type="compositionally biased region" description="Low complexity" evidence="6">
    <location>
        <begin position="1148"/>
        <end position="1222"/>
    </location>
</feature>
<feature type="transmembrane region" description="Helical" evidence="7">
    <location>
        <begin position="113"/>
        <end position="132"/>
    </location>
</feature>
<evidence type="ECO:0000313" key="10">
    <source>
        <dbReference type="Proteomes" id="UP001500449"/>
    </source>
</evidence>
<feature type="transmembrane region" description="Helical" evidence="7">
    <location>
        <begin position="6"/>
        <end position="28"/>
    </location>
</feature>
<feature type="transmembrane region" description="Helical" evidence="7">
    <location>
        <begin position="153"/>
        <end position="172"/>
    </location>
</feature>
<reference evidence="9 10" key="1">
    <citation type="journal article" date="2019" name="Int. J. Syst. Evol. Microbiol.">
        <title>The Global Catalogue of Microorganisms (GCM) 10K type strain sequencing project: providing services to taxonomists for standard genome sequencing and annotation.</title>
        <authorList>
            <consortium name="The Broad Institute Genomics Platform"/>
            <consortium name="The Broad Institute Genome Sequencing Center for Infectious Disease"/>
            <person name="Wu L."/>
            <person name="Ma J."/>
        </authorList>
    </citation>
    <scope>NUCLEOTIDE SEQUENCE [LARGE SCALE GENOMIC DNA]</scope>
    <source>
        <strain evidence="9 10">JCM 16009</strain>
    </source>
</reference>
<evidence type="ECO:0000256" key="4">
    <source>
        <dbReference type="ARBA" id="ARBA00023004"/>
    </source>
</evidence>
<protein>
    <recommendedName>
        <fullName evidence="8">4Fe-4S ferredoxin-type domain-containing protein</fullName>
    </recommendedName>
</protein>
<dbReference type="PANTHER" id="PTHR43255:SF1">
    <property type="entry name" value="IRON-SULFUR-BINDING OXIDOREDUCTASE FADF-RELATED"/>
    <property type="match status" value="1"/>
</dbReference>
<dbReference type="PANTHER" id="PTHR43255">
    <property type="entry name" value="IRON-SULFUR-BINDING OXIDOREDUCTASE FADF-RELATED-RELATED"/>
    <property type="match status" value="1"/>
</dbReference>
<sequence>MTWVQWVLGIITLASLVVAVVLVSRTVARMIAIIRLGQPDSSRNGPFGARTRTMLKEVLLHTRMMKWTHVGVFHWLVMVGFGGLILALVEAFVEVWDPHFHLPIIGEWGPYSLWVEILGVGTIVGIVPLIIYRQVQNPRRLGRESRFYGSRMGRAYFVEFIVFLEGAGILIVRGAKDALGYFDVPFWSAPVSMGLGAILPASTTLVSVFAAVKVLSAMIWLIVIAAKPTMGVAWHRFTAFFNIYFKREADGRKALGNVKPMTSAGVVLDLDEADPEKDVFGVGRIEDFSWKGLLDFTTCTECGRCQSQCPAWNTEKPLSPKLLVNALRDHAYAKAPYLLAGGRTDVSGEEVGITGDGAEARLAAIPAAARAEAERPLIGTAEALGVIDPDILWSCTSCGACVEQCPVDIEHVDHIVDMRRYQVMIETEFPSELNGLFKNLENKGNPWGFNQKDRLAWAEELPFPVPVYEGELSADTEYIFWVGCAGAFDDNAKKTTKATAELLHRAGVNYVVLGSEETCTGDPARRAGNEFLFQMMAQQTAEMLNAVFEGREPGTRKMVTTCPHCLNSLSREYPQLDGHYEVIHHTQLLNKLVRTGKLVPVADPDSSKQVTYHDPCYLGRHNEVYEEPRELVAAVGTLTEMPRHADRSMCCGAGGARMWMEERIGQRINITRTAEAIDTLDSVGGAGTIAVGCPFCRTMIGDGLTAKQAEGVGEGVVVQDVAQMLLASVQRGDSAVTVGTPPVTAGDASVTAGDVEQTTATPLTENTPATAASAGAAGAAGAVAVGAAAAAAGAAASGTKAPEASEDEVTTAANDAAVEASAPAAPAAPKAAPPKFAVPKAAKAGAPASAEEAPATSGGATFSVPKAARPGAAKAAPKSAGAEESAPSEAAAPAAPAKAPGAKFAIPKAAKAGAATPAPESSSSDAPSEVAPAEGAPAKAAGGKFTIPKAAKPGAAKPAAAAPADTTDAAAGAAPAAETADAAPAAETTNVAPAKAAGGKFTIPKAAKPGAAKPAAAESAASGTQAPEASAADAQGGTAPAEAAPAKASGAKFTIPKAAKLGGAKPAEPEPAATPTEAAPAEAASGGAASGGAATDGAATGQAAAAKSATAASDAPAAEKPAAPEPVPGRLTPKFALPKKAVPGKAKPAAAPAAAASSEASEASATADATASRSDAADAAPSPAASAGAPSTSAASTSAASTSAASTSAAAPERGEPEPAAADSAGNGTATTAAEPAKATSRAEAPPAVPGRLTPRFALPKKAVPATAKPAAARAETSPADSAPSAAEAAPPADESTPAAAEPPSATAEAASPAADAAGAAGAAGAASSAATGATAAEPGEASAGSASTTPETSTNGSGAASENGAAASHGKPAGAADSTTEKPAAKEVPPAVEGRLTPKFVPARKAVRKSG</sequence>
<feature type="transmembrane region" description="Helical" evidence="7">
    <location>
        <begin position="192"/>
        <end position="212"/>
    </location>
</feature>
<gene>
    <name evidence="9" type="ORF">GCM10009836_71090</name>
</gene>
<evidence type="ECO:0000256" key="3">
    <source>
        <dbReference type="ARBA" id="ARBA00023002"/>
    </source>
</evidence>
<feature type="compositionally biased region" description="Low complexity" evidence="6">
    <location>
        <begin position="1004"/>
        <end position="1121"/>
    </location>
</feature>
<keyword evidence="7" id="KW-0812">Transmembrane</keyword>
<feature type="compositionally biased region" description="Low complexity" evidence="6">
    <location>
        <begin position="848"/>
        <end position="989"/>
    </location>
</feature>
<dbReference type="InterPro" id="IPR017896">
    <property type="entry name" value="4Fe4S_Fe-S-bd"/>
</dbReference>